<organism evidence="2 3">
    <name type="scientific">Demequina lignilytica</name>
    <dbReference type="NCBI Taxonomy" id="3051663"/>
    <lineage>
        <taxon>Bacteria</taxon>
        <taxon>Bacillati</taxon>
        <taxon>Actinomycetota</taxon>
        <taxon>Actinomycetes</taxon>
        <taxon>Micrococcales</taxon>
        <taxon>Demequinaceae</taxon>
        <taxon>Demequina</taxon>
    </lineage>
</organism>
<dbReference type="Proteomes" id="UP001172756">
    <property type="component" value="Unassembled WGS sequence"/>
</dbReference>
<evidence type="ECO:0000313" key="3">
    <source>
        <dbReference type="Proteomes" id="UP001172756"/>
    </source>
</evidence>
<name>A0AB35MJT8_9MICO</name>
<dbReference type="RefSeq" id="WP_301160752.1">
    <property type="nucleotide sequence ID" value="NZ_JAUHQB010000008.1"/>
</dbReference>
<dbReference type="EMBL" id="JAUHQB010000008">
    <property type="protein sequence ID" value="MDN4484091.1"/>
    <property type="molecule type" value="Genomic_DNA"/>
</dbReference>
<dbReference type="InterPro" id="IPR036249">
    <property type="entry name" value="Thioredoxin-like_sf"/>
</dbReference>
<protein>
    <submittedName>
        <fullName evidence="2">DsbA family oxidoreductase</fullName>
    </submittedName>
</protein>
<evidence type="ECO:0000313" key="2">
    <source>
        <dbReference type="EMBL" id="MDN4484091.1"/>
    </source>
</evidence>
<dbReference type="AlphaFoldDB" id="A0AB35MJT8"/>
<dbReference type="InterPro" id="IPR001853">
    <property type="entry name" value="DSBA-like_thioredoxin_dom"/>
</dbReference>
<dbReference type="PANTHER" id="PTHR13887">
    <property type="entry name" value="GLUTATHIONE S-TRANSFERASE KAPPA"/>
    <property type="match status" value="1"/>
</dbReference>
<reference evidence="2 3" key="1">
    <citation type="submission" date="2023-06" db="EMBL/GenBank/DDBJ databases">
        <title>SYSU T0a273.</title>
        <authorList>
            <person name="Gao L."/>
            <person name="Fang B.-Z."/>
            <person name="Li W.-J."/>
        </authorList>
    </citation>
    <scope>NUCLEOTIDE SEQUENCE [LARGE SCALE GENOMIC DNA]</scope>
    <source>
        <strain evidence="2 3">SYSU T0a273</strain>
    </source>
</reference>
<sequence length="216" mass="23455">MTIEIEIWSDIACPWCYLGKRRLEEAISASGDDVAVRYRSFQLDPTIPAGQATPHAEALAKKFNTTPDRVKEMNGRLESLGAEAGIAYDFDRYMSTNTRDAHRVLHLAHAHGLGAQMKERLMKAQFSEGAVVSDADTLVALATEVGLDADQVRRVLDSDAYDADVQADIDQAAAYGATGVPFFVFDRAFAVSGAQPVETFALALSKAREARESATV</sequence>
<gene>
    <name evidence="2" type="ORF">QQ002_11120</name>
</gene>
<feature type="domain" description="DSBA-like thioredoxin" evidence="1">
    <location>
        <begin position="5"/>
        <end position="204"/>
    </location>
</feature>
<dbReference type="PANTHER" id="PTHR13887:SF41">
    <property type="entry name" value="THIOREDOXIN SUPERFAMILY PROTEIN"/>
    <property type="match status" value="1"/>
</dbReference>
<dbReference type="SUPFAM" id="SSF52833">
    <property type="entry name" value="Thioredoxin-like"/>
    <property type="match status" value="1"/>
</dbReference>
<dbReference type="GO" id="GO:0016491">
    <property type="term" value="F:oxidoreductase activity"/>
    <property type="evidence" value="ECO:0007669"/>
    <property type="project" value="InterPro"/>
</dbReference>
<comment type="caution">
    <text evidence="2">The sequence shown here is derived from an EMBL/GenBank/DDBJ whole genome shotgun (WGS) entry which is preliminary data.</text>
</comment>
<accession>A0AB35MJT8</accession>
<evidence type="ECO:0000259" key="1">
    <source>
        <dbReference type="Pfam" id="PF01323"/>
    </source>
</evidence>
<proteinExistence type="predicted"/>
<dbReference type="Pfam" id="PF01323">
    <property type="entry name" value="DSBA"/>
    <property type="match status" value="1"/>
</dbReference>
<dbReference type="Gene3D" id="3.40.30.10">
    <property type="entry name" value="Glutaredoxin"/>
    <property type="match status" value="1"/>
</dbReference>
<dbReference type="CDD" id="cd03024">
    <property type="entry name" value="DsbA_FrnE"/>
    <property type="match status" value="1"/>
</dbReference>